<dbReference type="InterPro" id="IPR004323">
    <property type="entry name" value="Ion_tolerance_CutA"/>
</dbReference>
<dbReference type="PANTHER" id="PTHR23419">
    <property type="entry name" value="DIVALENT CATION TOLERANCE CUTA-RELATED"/>
    <property type="match status" value="1"/>
</dbReference>
<name>A0A3D9BMW6_9RHOB</name>
<comment type="similarity">
    <text evidence="1">Belongs to the CutA family.</text>
</comment>
<protein>
    <submittedName>
        <fullName evidence="2">Divalent-cation tolerance protein CutA</fullName>
    </submittedName>
</protein>
<sequence length="104" mass="11506">MSMTAILTNCPDEAAADAIAEGLILARLAACANRYAPIRSLYHWQGTVAQESEVPLLLKTRPELADRAEAEIRRLHPYDCPPILRIAMEANADFLDWIRAETSG</sequence>
<dbReference type="GO" id="GO:0010038">
    <property type="term" value="P:response to metal ion"/>
    <property type="evidence" value="ECO:0007669"/>
    <property type="project" value="InterPro"/>
</dbReference>
<dbReference type="Pfam" id="PF03091">
    <property type="entry name" value="CutA1"/>
    <property type="match status" value="1"/>
</dbReference>
<organism evidence="2 3">
    <name type="scientific">Rhodosalinus sediminis</name>
    <dbReference type="NCBI Taxonomy" id="1940533"/>
    <lineage>
        <taxon>Bacteria</taxon>
        <taxon>Pseudomonadati</taxon>
        <taxon>Pseudomonadota</taxon>
        <taxon>Alphaproteobacteria</taxon>
        <taxon>Rhodobacterales</taxon>
        <taxon>Paracoccaceae</taxon>
        <taxon>Rhodosalinus</taxon>
    </lineage>
</organism>
<keyword evidence="3" id="KW-1185">Reference proteome</keyword>
<dbReference type="Gene3D" id="3.30.70.120">
    <property type="match status" value="1"/>
</dbReference>
<dbReference type="AlphaFoldDB" id="A0A3D9BMW6"/>
<evidence type="ECO:0000313" key="3">
    <source>
        <dbReference type="Proteomes" id="UP000257131"/>
    </source>
</evidence>
<accession>A0A3D9BMW6</accession>
<evidence type="ECO:0000256" key="1">
    <source>
        <dbReference type="ARBA" id="ARBA00010169"/>
    </source>
</evidence>
<dbReference type="RefSeq" id="WP_115981481.1">
    <property type="nucleotide sequence ID" value="NZ_QOHR01000024.1"/>
</dbReference>
<dbReference type="OrthoDB" id="37622at2"/>
<dbReference type="PANTHER" id="PTHR23419:SF8">
    <property type="entry name" value="FI09726P"/>
    <property type="match status" value="1"/>
</dbReference>
<proteinExistence type="inferred from homology"/>
<dbReference type="InterPro" id="IPR011322">
    <property type="entry name" value="N-reg_PII-like_a/b"/>
</dbReference>
<dbReference type="SUPFAM" id="SSF54913">
    <property type="entry name" value="GlnB-like"/>
    <property type="match status" value="1"/>
</dbReference>
<dbReference type="Proteomes" id="UP000257131">
    <property type="component" value="Unassembled WGS sequence"/>
</dbReference>
<comment type="caution">
    <text evidence="2">The sequence shown here is derived from an EMBL/GenBank/DDBJ whole genome shotgun (WGS) entry which is preliminary data.</text>
</comment>
<dbReference type="GO" id="GO:0005507">
    <property type="term" value="F:copper ion binding"/>
    <property type="evidence" value="ECO:0007669"/>
    <property type="project" value="TreeGrafter"/>
</dbReference>
<evidence type="ECO:0000313" key="2">
    <source>
        <dbReference type="EMBL" id="REC54854.1"/>
    </source>
</evidence>
<dbReference type="EMBL" id="QOHR01000024">
    <property type="protein sequence ID" value="REC54854.1"/>
    <property type="molecule type" value="Genomic_DNA"/>
</dbReference>
<gene>
    <name evidence="2" type="ORF">DRV84_13165</name>
</gene>
<dbReference type="InterPro" id="IPR015867">
    <property type="entry name" value="N-reg_PII/ATP_PRibTrfase_C"/>
</dbReference>
<reference evidence="2 3" key="1">
    <citation type="journal article" date="2017" name="Int. J. Syst. Evol. Microbiol.">
        <title>Rhodosalinus sediminis gen. nov., sp. nov., isolated from marine saltern.</title>
        <authorList>
            <person name="Guo L.Y."/>
            <person name="Ling S.K."/>
            <person name="Li C.M."/>
            <person name="Chen G.J."/>
            <person name="Du Z.J."/>
        </authorList>
    </citation>
    <scope>NUCLEOTIDE SEQUENCE [LARGE SCALE GENOMIC DNA]</scope>
    <source>
        <strain evidence="2 3">WDN1C137</strain>
    </source>
</reference>